<dbReference type="OrthoDB" id="423921at2"/>
<dbReference type="PROSITE" id="PS51186">
    <property type="entry name" value="GNAT"/>
    <property type="match status" value="1"/>
</dbReference>
<organism evidence="2 3">
    <name type="scientific">Paenibacillus durus ATCC 35681</name>
    <dbReference type="NCBI Taxonomy" id="1333534"/>
    <lineage>
        <taxon>Bacteria</taxon>
        <taxon>Bacillati</taxon>
        <taxon>Bacillota</taxon>
        <taxon>Bacilli</taxon>
        <taxon>Bacillales</taxon>
        <taxon>Paenibacillaceae</taxon>
        <taxon>Paenibacillus</taxon>
    </lineage>
</organism>
<dbReference type="EMBL" id="CP011114">
    <property type="protein sequence ID" value="AKG36972.1"/>
    <property type="molecule type" value="Genomic_DNA"/>
</dbReference>
<gene>
    <name evidence="2" type="ORF">VK70_22685</name>
</gene>
<reference evidence="2 3" key="2">
    <citation type="journal article" date="2016" name="Genome Announc.">
        <title>Genome Sequence of a Gram-Positive Diazotroph, Paenibacillus durus Type Strain ATCC 35681.</title>
        <authorList>
            <person name="Halim M.A."/>
            <person name="Rahman A.Y."/>
            <person name="Sim K.S."/>
            <person name="Yam H.C."/>
            <person name="Rahim A.A."/>
            <person name="Ghazali A.H."/>
            <person name="Najimudin N."/>
        </authorList>
    </citation>
    <scope>NUCLEOTIDE SEQUENCE [LARGE SCALE GENOMIC DNA]</scope>
    <source>
        <strain evidence="2 3">ATCC 35681</strain>
    </source>
</reference>
<reference evidence="2 3" key="1">
    <citation type="submission" date="2015-03" db="EMBL/GenBank/DDBJ databases">
        <authorList>
            <person name="Abdul Halim M."/>
        </authorList>
    </citation>
    <scope>NUCLEOTIDE SEQUENCE [LARGE SCALE GENOMIC DNA]</scope>
    <source>
        <strain evidence="2 3">ATCC 35681</strain>
    </source>
</reference>
<evidence type="ECO:0000259" key="1">
    <source>
        <dbReference type="PROSITE" id="PS51186"/>
    </source>
</evidence>
<dbReference type="AlphaFoldDB" id="A0A0F7FEF0"/>
<dbReference type="RefSeq" id="WP_025698710.1">
    <property type="nucleotide sequence ID" value="NZ_ASQQ01000620.1"/>
</dbReference>
<proteinExistence type="predicted"/>
<evidence type="ECO:0000313" key="2">
    <source>
        <dbReference type="EMBL" id="AKG36972.1"/>
    </source>
</evidence>
<dbReference type="SUPFAM" id="SSF55729">
    <property type="entry name" value="Acyl-CoA N-acyltransferases (Nat)"/>
    <property type="match status" value="1"/>
</dbReference>
<dbReference type="GO" id="GO:0016747">
    <property type="term" value="F:acyltransferase activity, transferring groups other than amino-acyl groups"/>
    <property type="evidence" value="ECO:0007669"/>
    <property type="project" value="InterPro"/>
</dbReference>
<dbReference type="Pfam" id="PF00583">
    <property type="entry name" value="Acetyltransf_1"/>
    <property type="match status" value="1"/>
</dbReference>
<keyword evidence="2" id="KW-0808">Transferase</keyword>
<protein>
    <submittedName>
        <fullName evidence="2">Acetyltransferase</fullName>
    </submittedName>
</protein>
<name>A0A0F7FEF0_PAEDU</name>
<accession>A0A0F7FEF0</accession>
<dbReference type="PATRIC" id="fig|1333534.5.peg.4965"/>
<dbReference type="HOGENOM" id="CLU_114564_0_0_9"/>
<feature type="domain" description="N-acetyltransferase" evidence="1">
    <location>
        <begin position="8"/>
        <end position="162"/>
    </location>
</feature>
<dbReference type="Proteomes" id="UP000034189">
    <property type="component" value="Chromosome"/>
</dbReference>
<evidence type="ECO:0000313" key="3">
    <source>
        <dbReference type="Proteomes" id="UP000034189"/>
    </source>
</evidence>
<dbReference type="InterPro" id="IPR000182">
    <property type="entry name" value="GNAT_dom"/>
</dbReference>
<dbReference type="Gene3D" id="3.40.630.30">
    <property type="match status" value="1"/>
</dbReference>
<dbReference type="InterPro" id="IPR016181">
    <property type="entry name" value="Acyl_CoA_acyltransferase"/>
</dbReference>
<sequence length="168" mass="19256">MISSPVIFHVVPMTSAHAKDICGWQYKAPYNIYGWLAWDKMEALGIEFGDPRIRREQYVSVLDEKDNLCGFAQLFPMVGTVRLGIGMRPDLCGHGLGHLFVGAIVREALKRYPSREVDLEVLTWNQRAIRAYRKCGFTITDTYERRTPNGEKPFYCMVYDKSSAKNLN</sequence>